<feature type="chain" id="PRO_5016362650" description="ABC transporter substrate-binding protein" evidence="1">
    <location>
        <begin position="24"/>
        <end position="409"/>
    </location>
</feature>
<dbReference type="Gene3D" id="3.40.190.10">
    <property type="entry name" value="Periplasmic binding protein-like II"/>
    <property type="match status" value="2"/>
</dbReference>
<feature type="signal peptide" evidence="1">
    <location>
        <begin position="1"/>
        <end position="23"/>
    </location>
</feature>
<sequence length="409" mass="45267">MKKSFVAASIAATLVLSTSSMLAHSAQTSSTSEKWKNTLQEAKGQTVYFNAWGGADNINDYIQWAADRIKDDYDVTLKQVKLTDTSDAVNRVLAEKAAGKNTKGSIDLIWLNGENFRAMKDNHLLFGPFSQTLPSYTKYVDENVRQSLTQDFGTPVDGMESPWGMAQVIFMHDTATLSNPPKSIPELLTYAKAHPGRITYPEPPQFLGSTFLKQALYELSPHRKALSQPVDSVDFDKVTAPMWAYLDELHTVAWRSGESFPSSSEEMMRLLDDQEIDVALSFDISAASVQIDKGNLPDTVRSYVFTGGTIGNTHFLAIPYNSGVKAGAQVVANFLLSPEAQIKKQTPTVWGDLSVLSYTKLSKDEQAKFDALPRGIATLNIEELGKTLPEPHASWVGALEKEWRQRYAQ</sequence>
<dbReference type="InterPro" id="IPR027020">
    <property type="entry name" value="YnjB"/>
</dbReference>
<dbReference type="RefSeq" id="WP_112138221.1">
    <property type="nucleotide sequence ID" value="NZ_CP016181.1"/>
</dbReference>
<keyword evidence="1" id="KW-0732">Signal</keyword>
<dbReference type="EMBL" id="CP016181">
    <property type="protein sequence ID" value="AWY00531.1"/>
    <property type="molecule type" value="Genomic_DNA"/>
</dbReference>
<evidence type="ECO:0000256" key="1">
    <source>
        <dbReference type="SAM" id="SignalP"/>
    </source>
</evidence>
<dbReference type="PANTHER" id="PTHR42779">
    <property type="entry name" value="PROTEIN YNJB"/>
    <property type="match status" value="1"/>
</dbReference>
<accession>A0A2Z4PSH7</accession>
<reference evidence="2 3" key="1">
    <citation type="submission" date="2016-06" db="EMBL/GenBank/DDBJ databases">
        <title>The sequenced genome of the ice-adhering bacterium Marinomonas primoryensis, from Antarctica.</title>
        <authorList>
            <person name="Graham L."/>
            <person name="Vance T.D.R."/>
            <person name="Davies P.L."/>
        </authorList>
    </citation>
    <scope>NUCLEOTIDE SEQUENCE [LARGE SCALE GENOMIC DNA]</scope>
    <source>
        <strain evidence="2 3">AceL</strain>
    </source>
</reference>
<protein>
    <recommendedName>
        <fullName evidence="4">ABC transporter substrate-binding protein</fullName>
    </recommendedName>
</protein>
<dbReference type="NCBIfam" id="NF008633">
    <property type="entry name" value="PRK11622.1"/>
    <property type="match status" value="1"/>
</dbReference>
<evidence type="ECO:0000313" key="3">
    <source>
        <dbReference type="Proteomes" id="UP000249898"/>
    </source>
</evidence>
<gene>
    <name evidence="2" type="ORF">A8139_11420</name>
</gene>
<dbReference type="Proteomes" id="UP000249898">
    <property type="component" value="Chromosome"/>
</dbReference>
<dbReference type="PIRSF" id="PIRSF029172">
    <property type="entry name" value="UCP029172_ABC_sbc_YnjB"/>
    <property type="match status" value="1"/>
</dbReference>
<proteinExistence type="predicted"/>
<dbReference type="OrthoDB" id="3239593at2"/>
<evidence type="ECO:0000313" key="2">
    <source>
        <dbReference type="EMBL" id="AWY00531.1"/>
    </source>
</evidence>
<dbReference type="Pfam" id="PF13416">
    <property type="entry name" value="SBP_bac_8"/>
    <property type="match status" value="1"/>
</dbReference>
<dbReference type="InterPro" id="IPR006059">
    <property type="entry name" value="SBP"/>
</dbReference>
<dbReference type="SUPFAM" id="SSF53850">
    <property type="entry name" value="Periplasmic binding protein-like II"/>
    <property type="match status" value="1"/>
</dbReference>
<organism evidence="2 3">
    <name type="scientific">Marinomonas primoryensis</name>
    <dbReference type="NCBI Taxonomy" id="178399"/>
    <lineage>
        <taxon>Bacteria</taxon>
        <taxon>Pseudomonadati</taxon>
        <taxon>Pseudomonadota</taxon>
        <taxon>Gammaproteobacteria</taxon>
        <taxon>Oceanospirillales</taxon>
        <taxon>Oceanospirillaceae</taxon>
        <taxon>Marinomonas</taxon>
    </lineage>
</organism>
<dbReference type="PANTHER" id="PTHR42779:SF1">
    <property type="entry name" value="PROTEIN YNJB"/>
    <property type="match status" value="1"/>
</dbReference>
<dbReference type="AlphaFoldDB" id="A0A2Z4PSH7"/>
<evidence type="ECO:0008006" key="4">
    <source>
        <dbReference type="Google" id="ProtNLM"/>
    </source>
</evidence>
<name>A0A2Z4PSH7_9GAMM</name>